<dbReference type="HOGENOM" id="CLU_3234566_0_0_9"/>
<comment type="caution">
    <text evidence="1">The sequence shown here is derived from an EMBL/GenBank/DDBJ whole genome shotgun (WGS) entry which is preliminary data.</text>
</comment>
<accession>B9YAW8</accession>
<organism evidence="1 2">
    <name type="scientific">Holdemania filiformis DSM 12042</name>
    <dbReference type="NCBI Taxonomy" id="545696"/>
    <lineage>
        <taxon>Bacteria</taxon>
        <taxon>Bacillati</taxon>
        <taxon>Bacillota</taxon>
        <taxon>Erysipelotrichia</taxon>
        <taxon>Erysipelotrichales</taxon>
        <taxon>Erysipelotrichaceae</taxon>
        <taxon>Holdemania</taxon>
    </lineage>
</organism>
<reference evidence="1 2" key="1">
    <citation type="submission" date="2008-12" db="EMBL/GenBank/DDBJ databases">
        <authorList>
            <person name="Fulton L."/>
            <person name="Clifton S."/>
            <person name="Fulton B."/>
            <person name="Xu J."/>
            <person name="Minx P."/>
            <person name="Pepin K.H."/>
            <person name="Johnson M."/>
            <person name="Bhonagiri V."/>
            <person name="Nash W.E."/>
            <person name="Mardis E.R."/>
            <person name="Wilson R.K."/>
        </authorList>
    </citation>
    <scope>NUCLEOTIDE SEQUENCE [LARGE SCALE GENOMIC DNA]</scope>
    <source>
        <strain evidence="1 2">DSM 12042</strain>
    </source>
</reference>
<proteinExistence type="predicted"/>
<gene>
    <name evidence="1" type="ORF">HOLDEFILI_02975</name>
</gene>
<dbReference type="AlphaFoldDB" id="B9YAW8"/>
<dbReference type="STRING" id="545696.HOLDEFILI_02975"/>
<protein>
    <submittedName>
        <fullName evidence="1">Uncharacterized protein</fullName>
    </submittedName>
</protein>
<evidence type="ECO:0000313" key="1">
    <source>
        <dbReference type="EMBL" id="EEF66894.1"/>
    </source>
</evidence>
<evidence type="ECO:0000313" key="2">
    <source>
        <dbReference type="Proteomes" id="UP000005950"/>
    </source>
</evidence>
<name>B9YAW8_9FIRM</name>
<sequence>MKALEKSLGLSADLRFLYPLQRSDSTAGLVNASHRYFRIKEIV</sequence>
<dbReference type="Proteomes" id="UP000005950">
    <property type="component" value="Unassembled WGS sequence"/>
</dbReference>
<dbReference type="EMBL" id="ACCF01000189">
    <property type="protein sequence ID" value="EEF66894.1"/>
    <property type="molecule type" value="Genomic_DNA"/>
</dbReference>
<reference evidence="1 2" key="2">
    <citation type="submission" date="2009-02" db="EMBL/GenBank/DDBJ databases">
        <title>Draft genome sequence of Holdemania filiformis DSM 12042.</title>
        <authorList>
            <person name="Sudarsanam P."/>
            <person name="Ley R."/>
            <person name="Guruge J."/>
            <person name="Turnbaugh P.J."/>
            <person name="Mahowald M."/>
            <person name="Liep D."/>
            <person name="Gordon J."/>
        </authorList>
    </citation>
    <scope>NUCLEOTIDE SEQUENCE [LARGE SCALE GENOMIC DNA]</scope>
    <source>
        <strain evidence="1 2">DSM 12042</strain>
    </source>
</reference>